<keyword evidence="4" id="KW-0833">Ubl conjugation pathway</keyword>
<protein>
    <recommendedName>
        <fullName evidence="9">LisH domain-containing protein</fullName>
    </recommendedName>
</protein>
<keyword evidence="5" id="KW-0539">Nucleus</keyword>
<gene>
    <name evidence="7" type="ORF">ZIOFF_004435</name>
</gene>
<evidence type="ECO:0000256" key="2">
    <source>
        <dbReference type="ARBA" id="ARBA00004906"/>
    </source>
</evidence>
<dbReference type="PANTHER" id="PTHR13129:SF4">
    <property type="entry name" value="DDB1- AND CUL4-ASSOCIATED FACTOR 1"/>
    <property type="match status" value="1"/>
</dbReference>
<evidence type="ECO:0000256" key="1">
    <source>
        <dbReference type="ARBA" id="ARBA00004123"/>
    </source>
</evidence>
<dbReference type="SUPFAM" id="SSF48371">
    <property type="entry name" value="ARM repeat"/>
    <property type="match status" value="1"/>
</dbReference>
<feature type="compositionally biased region" description="Polar residues" evidence="6">
    <location>
        <begin position="985"/>
        <end position="995"/>
    </location>
</feature>
<dbReference type="EMBL" id="JACMSC010000001">
    <property type="protein sequence ID" value="KAG6539273.1"/>
    <property type="molecule type" value="Genomic_DNA"/>
</dbReference>
<dbReference type="SUPFAM" id="SSF50978">
    <property type="entry name" value="WD40 repeat-like"/>
    <property type="match status" value="2"/>
</dbReference>
<dbReference type="UniPathway" id="UPA00143"/>
<keyword evidence="8" id="KW-1185">Reference proteome</keyword>
<name>A0A8J5IVS6_ZINOF</name>
<evidence type="ECO:0000256" key="3">
    <source>
        <dbReference type="ARBA" id="ARBA00008845"/>
    </source>
</evidence>
<comment type="caution">
    <text evidence="7">The sequence shown here is derived from an EMBL/GenBank/DDBJ whole genome shotgun (WGS) entry which is preliminary data.</text>
</comment>
<evidence type="ECO:0000256" key="6">
    <source>
        <dbReference type="SAM" id="MobiDB-lite"/>
    </source>
</evidence>
<reference evidence="7 8" key="1">
    <citation type="submission" date="2020-08" db="EMBL/GenBank/DDBJ databases">
        <title>Plant Genome Project.</title>
        <authorList>
            <person name="Zhang R.-G."/>
        </authorList>
    </citation>
    <scope>NUCLEOTIDE SEQUENCE [LARGE SCALE GENOMIC DNA]</scope>
    <source>
        <tissue evidence="7">Rhizome</tissue>
    </source>
</reference>
<evidence type="ECO:0000313" key="8">
    <source>
        <dbReference type="Proteomes" id="UP000734854"/>
    </source>
</evidence>
<dbReference type="GO" id="GO:0016567">
    <property type="term" value="P:protein ubiquitination"/>
    <property type="evidence" value="ECO:0007669"/>
    <property type="project" value="UniProtKB-UniPathway"/>
</dbReference>
<evidence type="ECO:0000313" key="7">
    <source>
        <dbReference type="EMBL" id="KAG6539273.1"/>
    </source>
</evidence>
<feature type="region of interest" description="Disordered" evidence="6">
    <location>
        <begin position="1753"/>
        <end position="1780"/>
    </location>
</feature>
<dbReference type="GO" id="GO:0005634">
    <property type="term" value="C:nucleus"/>
    <property type="evidence" value="ECO:0007669"/>
    <property type="project" value="UniProtKB-SubCell"/>
</dbReference>
<sequence>MEAARSASAEDMAMADAPAESEERKVESEEDEEALVARAQKLMDKLLDTLENPNPKLLHALASMLEAQESRYLEESTTSSLSNGRSSHTIARLANLVQDNEDFYDAISSKFLSENRYSVAVRAAAARLILSLSSSWIYPHVFDDVVLDNIKTWLTDDNLVSSDGCRQKGGFGDDTPTESEWLTTYATGLLAIALVSGGPIVEDILTSGLSAKFMRYLRTQVLGDAYPGQKNVPYPAESTRHGSVSTHVRGREENRLRSRECSDPCLEVPRVSDQGMSDDLYVNQDCERGTRQVDSGKYWSGDSLNSELTDSSTMVGGAYEVAEGNDDLTEWQDKNLLDGRSKYAERLIAARSVRDDDPESMRDDLSKRRIIKGLQRSRTKTKVTEGNSDTDRILASPDSGLRVGGSGRIGRDRNFLIHEEAKKSVDLKNMPSRLDCEGLVSGEEEDDRLMDCNIGSKDISEIVKKAIGAAEAEARAANAPPEAIKAAGDAAAELVKTAAVESWENTNDEEAAISAATAAASTVVDASIATEVSRSECQIDDNLMASKATEVEEDEQPLDIIILDKVILARLRQKYCIQCLETLGEYVEAFGPILHEKGVDVCLALLQKSFEEKPSRLALLPEVLKLICALAAHRKFAALFVDRGGMQKLLSVPRVLQTYFGLSSCLFTIGSLQGIMERVCALPSDVVGKVVELALQLLLCPQDQARKNAAIFFAAAFVFRAVLDAFGAQDGLQKMLNLLHSAATVRMGGNSSTPVISDTVLRNDRAEVLSALEKQIAYHTCVALRQYFRAHLLLLVDSLRPNKSNKTMARNAPSARAAYKPLDISNESMDAVFLQIQRDRKLGHAFVKVRWPPVDKFLANNGHITMLELCQAPPVERYLHDLAQYALGVLHIVTFIPYSRKSIISATLSNNRFGMAVILDSANGAGYVNPEVIHPALNVLVNLVCPPPSFSNKFSASAQVQQSASVQVERVQLPIQNESRERNGESNLVERSNTTVSGGGSVVPASPSGMVGDRRISLGSGFGCAGLASQLEQCYHQAREAVRANNGIKVLLHLLQPRMITPPAALDCIRALACRILLGLARDDAIAHILTKLQVGKKLSELIRDLGGQAGGIEQGRWQSELTQVAVELIAIVTHSGRASTIAATDAAAPTLRRIERAAIAAATPITYHRRELLLLIHEHLQRSGLTATANLLQKEADLASFPGLGILAPPLHQISLQEAPSVLLQWPSGHASCGFHSEMKMTERNEGTGLKPNAPLIAAKKRQLAFPANFSQGKNNILLRSPLNKSSSVLNVHAASEGTETPSPPAFKSTVDVEIPNRTPILLPLKRKFSDLKDPSSPPAKHLRIAGQGSQNEINQIPTSAQRNLQPLDHTIVSSHAYSNLHDRLSKLASGSCHSDNLDDIRYHNSCGVSTTPVASLALPTEQQPGNVERTTLDSLIVQYLKHQHRQCPAPITTLPPLSLLQPHVCPEPSRSLNAPTNITARVSSREFKKQYGSIHAQRRDRQFVYSRFRPFRTCRDGATLLTSITYLGDSYHIASGSDSGDLKIFDTITGNVLESQTCHRTPVMLVKSAFCGGNQLILSSGLHEVKLWDASSISAGPLHSFEGCKAACFSHSGTNFAALSSDSLHREVLLYDVQTYSVELRLNESSNNYSGIVRGHAQSLVHFSPLDTLLLWNGVLWDRRSSSSIKRFEQFTDYGGGGFHPAGNEVIHPALNVLVNLVCPPPSFSNKFSASAQVQQSASVQVERVQLPIQNESRERNGESNLVERSNTTVSGGGSVVPASPSGMVGDRRISLGSGFGCAGLASQLEQCYHQAREAVRANNGIKVLLHLLQPRMITPPAALDCIRALACRILLGLARDDAIAHILTKLQVGKKLSELIRDLGGQAGGIEQGRWQSELTQVAVELIAIVTHSGRASTIAATDAAAPTLRRIERAAIAAATPITYHRRELLLLIHEHLQRSGLTATANLLQKEADLASFPGLGILAPPLHQISLQEAPSVLLQWPSGRASCGFHSEMKMTERNEGTGLKPNAPLIAAKKRQLAFPANFSQGKNNILLRSPLNKSSSVLNVHAASEGTETPSPPAFKSTVDVEIPNRTPILLPLKRKFSDLKDPSSPPAKHLRIAGQGSQNEINQIPTSAQRNLQPLDHTIVSSHAYSNLHDRLSKLASGSCHSDNLDDIRYHNSCGVSTTPVASLALPTEQQPGNVERTTLDSLIVQYLKHQHRQCPAPITTLPPLSLLQPHVCPEPSRSLNAPTNITARVSSREFKKQYGSIHAQRRDRQFVYSRFRPFRTCRDGATLLTSITYLGDSYHIASGSDSGDLKIFDTITGNVLESQTCHRTPVMLVKSAFCGGNQLILSSGLHEVKLWDASSISAGPLHSFEGCKAACFSHSGTNFAALSSDSLHREVLLYDVQTYSVELRLNESSNNYSGIVRGHAQSLVHFSPLDTLLLWNGVLWDRRSSSSIKRFEQFTDYGGGGFHPAGNEIIINSEVWDLRKFKLLRTVPSLDQTVITFNGGGDVIYATLRRNLEDVTSAINTRRVRHPLFPAFRTIDAMNYTDIATVQVDRCILDFATDNTDTFVGVVAMDDHDEVVSSARLFEIGRRKPTDDDSDPDDGGETDDEDEENDESDADVDAILEAEFDAGEDSDSEGTSNDEEDEDVDSADELDEDADFNLENEEEQGLLELIAEGDEDGDEDYGEAGGSLSSGDEGDFAF</sequence>
<proteinExistence type="inferred from homology"/>
<feature type="compositionally biased region" description="Polar residues" evidence="6">
    <location>
        <begin position="1761"/>
        <end position="1771"/>
    </location>
</feature>
<feature type="compositionally biased region" description="Low complexity" evidence="6">
    <location>
        <begin position="1"/>
        <end position="18"/>
    </location>
</feature>
<dbReference type="InterPro" id="IPR016024">
    <property type="entry name" value="ARM-type_fold"/>
</dbReference>
<dbReference type="SMART" id="SM00667">
    <property type="entry name" value="LisH"/>
    <property type="match status" value="2"/>
</dbReference>
<dbReference type="InterPro" id="IPR033270">
    <property type="entry name" value="VPRBP/DCAF1"/>
</dbReference>
<accession>A0A8J5IVS6</accession>
<dbReference type="PROSITE" id="PS50896">
    <property type="entry name" value="LISH"/>
    <property type="match status" value="2"/>
</dbReference>
<dbReference type="GO" id="GO:0080008">
    <property type="term" value="C:Cul4-RING E3 ubiquitin ligase complex"/>
    <property type="evidence" value="ECO:0007669"/>
    <property type="project" value="TreeGrafter"/>
</dbReference>
<dbReference type="Gene3D" id="2.130.10.10">
    <property type="entry name" value="YVTN repeat-like/Quinoprotein amine dehydrogenase"/>
    <property type="match status" value="2"/>
</dbReference>
<dbReference type="Proteomes" id="UP000734854">
    <property type="component" value="Unassembled WGS sequence"/>
</dbReference>
<feature type="region of interest" description="Disordered" evidence="6">
    <location>
        <begin position="977"/>
        <end position="1004"/>
    </location>
</feature>
<feature type="region of interest" description="Disordered" evidence="6">
    <location>
        <begin position="234"/>
        <end position="255"/>
    </location>
</feature>
<evidence type="ECO:0008006" key="9">
    <source>
        <dbReference type="Google" id="ProtNLM"/>
    </source>
</evidence>
<dbReference type="InterPro" id="IPR036322">
    <property type="entry name" value="WD40_repeat_dom_sf"/>
</dbReference>
<dbReference type="InterPro" id="IPR006594">
    <property type="entry name" value="LisH"/>
</dbReference>
<feature type="compositionally biased region" description="Acidic residues" evidence="6">
    <location>
        <begin position="2607"/>
        <end position="2697"/>
    </location>
</feature>
<dbReference type="FunFam" id="2.130.10.10:FF:000366">
    <property type="entry name" value="DDB1-and CUL4-associated factor homolog 1"/>
    <property type="match status" value="1"/>
</dbReference>
<dbReference type="PANTHER" id="PTHR13129">
    <property type="entry name" value="VPRBP PROTEIN-RELATED"/>
    <property type="match status" value="1"/>
</dbReference>
<dbReference type="InterPro" id="IPR001680">
    <property type="entry name" value="WD40_rpt"/>
</dbReference>
<comment type="pathway">
    <text evidence="2">Protein modification; protein ubiquitination.</text>
</comment>
<dbReference type="SMART" id="SM00320">
    <property type="entry name" value="WD40"/>
    <property type="match status" value="6"/>
</dbReference>
<evidence type="ECO:0000256" key="5">
    <source>
        <dbReference type="ARBA" id="ARBA00023242"/>
    </source>
</evidence>
<organism evidence="7 8">
    <name type="scientific">Zingiber officinale</name>
    <name type="common">Ginger</name>
    <name type="synonym">Amomum zingiber</name>
    <dbReference type="NCBI Taxonomy" id="94328"/>
    <lineage>
        <taxon>Eukaryota</taxon>
        <taxon>Viridiplantae</taxon>
        <taxon>Streptophyta</taxon>
        <taxon>Embryophyta</taxon>
        <taxon>Tracheophyta</taxon>
        <taxon>Spermatophyta</taxon>
        <taxon>Magnoliopsida</taxon>
        <taxon>Liliopsida</taxon>
        <taxon>Zingiberales</taxon>
        <taxon>Zingiberaceae</taxon>
        <taxon>Zingiber</taxon>
    </lineage>
</organism>
<comment type="similarity">
    <text evidence="3">Belongs to the VPRBP/DCAF1 family.</text>
</comment>
<feature type="region of interest" description="Disordered" evidence="6">
    <location>
        <begin position="2598"/>
        <end position="2713"/>
    </location>
</feature>
<comment type="subcellular location">
    <subcellularLocation>
        <location evidence="1">Nucleus</location>
    </subcellularLocation>
</comment>
<feature type="region of interest" description="Disordered" evidence="6">
    <location>
        <begin position="1"/>
        <end position="33"/>
    </location>
</feature>
<dbReference type="InterPro" id="IPR015943">
    <property type="entry name" value="WD40/YVTN_repeat-like_dom_sf"/>
</dbReference>
<evidence type="ECO:0000256" key="4">
    <source>
        <dbReference type="ARBA" id="ARBA00022786"/>
    </source>
</evidence>